<gene>
    <name evidence="2" type="ORF">A8709_32460</name>
</gene>
<dbReference type="STRING" id="512399.A8709_32460"/>
<reference evidence="3" key="1">
    <citation type="submission" date="2016-05" db="EMBL/GenBank/DDBJ databases">
        <title>Paenibacillus oryzae. sp. nov., isolated from the rice root.</title>
        <authorList>
            <person name="Zhang J."/>
            <person name="Zhang X."/>
        </authorList>
    </citation>
    <scope>NUCLEOTIDE SEQUENCE [LARGE SCALE GENOMIC DNA]</scope>
    <source>
        <strain evidence="3">KCTC13222</strain>
    </source>
</reference>
<keyword evidence="1" id="KW-0175">Coiled coil</keyword>
<keyword evidence="3" id="KW-1185">Reference proteome</keyword>
<evidence type="ECO:0000313" key="3">
    <source>
        <dbReference type="Proteomes" id="UP000093309"/>
    </source>
</evidence>
<dbReference type="RefSeq" id="WP_065856918.1">
    <property type="nucleotide sequence ID" value="NZ_LYPC01000027.1"/>
</dbReference>
<comment type="caution">
    <text evidence="2">The sequence shown here is derived from an EMBL/GenBank/DDBJ whole genome shotgun (WGS) entry which is preliminary data.</text>
</comment>
<name>A0A1C0ZWR0_9BACL</name>
<feature type="coiled-coil region" evidence="1">
    <location>
        <begin position="1"/>
        <end position="74"/>
    </location>
</feature>
<organism evidence="2 3">
    <name type="scientific">Paenibacillus pectinilyticus</name>
    <dbReference type="NCBI Taxonomy" id="512399"/>
    <lineage>
        <taxon>Bacteria</taxon>
        <taxon>Bacillati</taxon>
        <taxon>Bacillota</taxon>
        <taxon>Bacilli</taxon>
        <taxon>Bacillales</taxon>
        <taxon>Paenibacillaceae</taxon>
        <taxon>Paenibacillus</taxon>
    </lineage>
</organism>
<dbReference type="AlphaFoldDB" id="A0A1C0ZWR0"/>
<accession>A0A1C0ZWR0</accession>
<evidence type="ECO:0000313" key="2">
    <source>
        <dbReference type="EMBL" id="OCT12536.1"/>
    </source>
</evidence>
<proteinExistence type="predicted"/>
<evidence type="ECO:0000256" key="1">
    <source>
        <dbReference type="SAM" id="Coils"/>
    </source>
</evidence>
<sequence length="75" mass="8868">MDKLRTLFNELEAMKQDLQNRYTSWSNKFDIIGDFVESGLDDAISVIDQALDRIQELEDELEEAQEIIDEMEREQ</sequence>
<dbReference type="Proteomes" id="UP000093309">
    <property type="component" value="Unassembled WGS sequence"/>
</dbReference>
<dbReference type="EMBL" id="LYPC01000027">
    <property type="protein sequence ID" value="OCT12536.1"/>
    <property type="molecule type" value="Genomic_DNA"/>
</dbReference>
<protein>
    <submittedName>
        <fullName evidence="2">Uncharacterized protein</fullName>
    </submittedName>
</protein>